<keyword evidence="3" id="KW-1185">Reference proteome</keyword>
<evidence type="ECO:0000313" key="2">
    <source>
        <dbReference type="EMBL" id="MBE9661901.1"/>
    </source>
</evidence>
<feature type="transmembrane region" description="Helical" evidence="1">
    <location>
        <begin position="159"/>
        <end position="180"/>
    </location>
</feature>
<accession>A0A929KUP0</accession>
<proteinExistence type="predicted"/>
<feature type="transmembrane region" description="Helical" evidence="1">
    <location>
        <begin position="192"/>
        <end position="210"/>
    </location>
</feature>
<keyword evidence="1" id="KW-0812">Transmembrane</keyword>
<organism evidence="2 3">
    <name type="scientific">Mucilaginibacter myungsuensis</name>
    <dbReference type="NCBI Taxonomy" id="649104"/>
    <lineage>
        <taxon>Bacteria</taxon>
        <taxon>Pseudomonadati</taxon>
        <taxon>Bacteroidota</taxon>
        <taxon>Sphingobacteriia</taxon>
        <taxon>Sphingobacteriales</taxon>
        <taxon>Sphingobacteriaceae</taxon>
        <taxon>Mucilaginibacter</taxon>
    </lineage>
</organism>
<reference evidence="2" key="1">
    <citation type="submission" date="2020-10" db="EMBL/GenBank/DDBJ databases">
        <title>Mucilaginibacter mali sp. nov., isolated from rhizosphere soil of apple orchard.</title>
        <authorList>
            <person name="Lee J.-S."/>
            <person name="Kim H.S."/>
            <person name="Kim J.-S."/>
        </authorList>
    </citation>
    <scope>NUCLEOTIDE SEQUENCE</scope>
    <source>
        <strain evidence="2">KCTC 22746</strain>
    </source>
</reference>
<feature type="transmembrane region" description="Helical" evidence="1">
    <location>
        <begin position="6"/>
        <end position="27"/>
    </location>
</feature>
<keyword evidence="1" id="KW-0472">Membrane</keyword>
<protein>
    <submittedName>
        <fullName evidence="2">Uncharacterized protein</fullName>
    </submittedName>
</protein>
<dbReference type="EMBL" id="JADFFL010000003">
    <property type="protein sequence ID" value="MBE9661901.1"/>
    <property type="molecule type" value="Genomic_DNA"/>
</dbReference>
<comment type="caution">
    <text evidence="2">The sequence shown here is derived from an EMBL/GenBank/DDBJ whole genome shotgun (WGS) entry which is preliminary data.</text>
</comment>
<keyword evidence="1" id="KW-1133">Transmembrane helix</keyword>
<feature type="transmembrane region" description="Helical" evidence="1">
    <location>
        <begin position="119"/>
        <end position="139"/>
    </location>
</feature>
<feature type="transmembrane region" description="Helical" evidence="1">
    <location>
        <begin position="68"/>
        <end position="86"/>
    </location>
</feature>
<sequence>MFDYYSYYFTTFIVIWSVIIPIAVGAYRFKHKPAPSKALYYFLLYSGMCDIILSVLNDFGFNTVPGLHFYTVGEFFLLSFFFKLLFNKIKKTRVIYILCGLFIILAAINLAFFQPLYTFSTYTRSLEALLMIAYCFVYFENESRIKQPLRWEKKPNNWFVTGLLAYFGGAFFFFLFSNVITTLPNITQQLIWDIHGVCQTAMYILIAIGYRHERRNG</sequence>
<feature type="transmembrane region" description="Helical" evidence="1">
    <location>
        <begin position="93"/>
        <end position="113"/>
    </location>
</feature>
<evidence type="ECO:0000256" key="1">
    <source>
        <dbReference type="SAM" id="Phobius"/>
    </source>
</evidence>
<name>A0A929KUP0_9SPHI</name>
<evidence type="ECO:0000313" key="3">
    <source>
        <dbReference type="Proteomes" id="UP000622475"/>
    </source>
</evidence>
<dbReference type="AlphaFoldDB" id="A0A929KUP0"/>
<dbReference type="Proteomes" id="UP000622475">
    <property type="component" value="Unassembled WGS sequence"/>
</dbReference>
<gene>
    <name evidence="2" type="ORF">IRJ16_08385</name>
</gene>
<dbReference type="RefSeq" id="WP_194111107.1">
    <property type="nucleotide sequence ID" value="NZ_JADFFL010000003.1"/>
</dbReference>
<feature type="transmembrane region" description="Helical" evidence="1">
    <location>
        <begin position="39"/>
        <end position="56"/>
    </location>
</feature>